<accession>A0A170PPW8</accession>
<gene>
    <name evidence="1" type="ORF">MGWOODY_Smn625</name>
</gene>
<name>A0A170PPW8_9ZZZZ</name>
<dbReference type="EMBL" id="CZQE01000348">
    <property type="protein sequence ID" value="CUS46202.1"/>
    <property type="molecule type" value="Genomic_DNA"/>
</dbReference>
<protein>
    <submittedName>
        <fullName evidence="1">Uncharacterized protein</fullName>
    </submittedName>
</protein>
<organism evidence="1">
    <name type="scientific">hydrothermal vent metagenome</name>
    <dbReference type="NCBI Taxonomy" id="652676"/>
    <lineage>
        <taxon>unclassified sequences</taxon>
        <taxon>metagenomes</taxon>
        <taxon>ecological metagenomes</taxon>
    </lineage>
</organism>
<dbReference type="AlphaFoldDB" id="A0A170PPW8"/>
<evidence type="ECO:0000313" key="1">
    <source>
        <dbReference type="EMBL" id="CUS46202.1"/>
    </source>
</evidence>
<proteinExistence type="predicted"/>
<reference evidence="1" key="1">
    <citation type="submission" date="2015-10" db="EMBL/GenBank/DDBJ databases">
        <authorList>
            <person name="Gilbert D.G."/>
        </authorList>
    </citation>
    <scope>NUCLEOTIDE SEQUENCE</scope>
</reference>
<sequence>MTDHETRYLLTRAKQEATMAARAEHPSAAAAHRTLSLRYSTKAVIGLSEETDRPSVDATAR</sequence>